<gene>
    <name evidence="1" type="ORF">CAOG_010124</name>
</gene>
<reference evidence="2" key="1">
    <citation type="submission" date="2011-02" db="EMBL/GenBank/DDBJ databases">
        <title>The Genome Sequence of Capsaspora owczarzaki ATCC 30864.</title>
        <authorList>
            <person name="Russ C."/>
            <person name="Cuomo C."/>
            <person name="Burger G."/>
            <person name="Gray M.W."/>
            <person name="Holland P.W.H."/>
            <person name="King N."/>
            <person name="Lang F.B.F."/>
            <person name="Roger A.J."/>
            <person name="Ruiz-Trillo I."/>
            <person name="Young S.K."/>
            <person name="Zeng Q."/>
            <person name="Gargeya S."/>
            <person name="Alvarado L."/>
            <person name="Berlin A."/>
            <person name="Chapman S.B."/>
            <person name="Chen Z."/>
            <person name="Freedman E."/>
            <person name="Gellesch M."/>
            <person name="Goldberg J."/>
            <person name="Griggs A."/>
            <person name="Gujja S."/>
            <person name="Heilman E."/>
            <person name="Heiman D."/>
            <person name="Howarth C."/>
            <person name="Mehta T."/>
            <person name="Neiman D."/>
            <person name="Pearson M."/>
            <person name="Roberts A."/>
            <person name="Saif S."/>
            <person name="Shea T."/>
            <person name="Shenoy N."/>
            <person name="Sisk P."/>
            <person name="Stolte C."/>
            <person name="Sykes S."/>
            <person name="White J."/>
            <person name="Yandava C."/>
            <person name="Haas B."/>
            <person name="Nusbaum C."/>
            <person name="Birren B."/>
        </authorList>
    </citation>
    <scope>NUCLEOTIDE SEQUENCE</scope>
    <source>
        <strain evidence="2">ATCC 30864</strain>
    </source>
</reference>
<dbReference type="AlphaFoldDB" id="A0A0D2VZV2"/>
<evidence type="ECO:0000313" key="2">
    <source>
        <dbReference type="Proteomes" id="UP000008743"/>
    </source>
</evidence>
<dbReference type="EMBL" id="KE346374">
    <property type="protein sequence ID" value="KJE97412.1"/>
    <property type="molecule type" value="Genomic_DNA"/>
</dbReference>
<accession>A0A0D2VZV2</accession>
<sequence>MSHRIQPWKESRSLVDDSIRIWRASVAVFGQNTQMPARAPIVLSEEEVECILDALASEGSPASCVPALRTRLALLLRELREGTIPSLMHTMDDDDAFNAPPGKK</sequence>
<keyword evidence="2" id="KW-1185">Reference proteome</keyword>
<organism evidence="1 2">
    <name type="scientific">Capsaspora owczarzaki (strain ATCC 30864)</name>
    <dbReference type="NCBI Taxonomy" id="595528"/>
    <lineage>
        <taxon>Eukaryota</taxon>
        <taxon>Filasterea</taxon>
        <taxon>Capsaspora</taxon>
    </lineage>
</organism>
<proteinExistence type="predicted"/>
<dbReference type="InParanoid" id="A0A0D2VZV2"/>
<protein>
    <submittedName>
        <fullName evidence="1">Uncharacterized protein</fullName>
    </submittedName>
</protein>
<dbReference type="Proteomes" id="UP000008743">
    <property type="component" value="Unassembled WGS sequence"/>
</dbReference>
<name>A0A0D2VZV2_CAPO3</name>
<evidence type="ECO:0000313" key="1">
    <source>
        <dbReference type="EMBL" id="KJE97412.1"/>
    </source>
</evidence>